<reference evidence="1 2" key="1">
    <citation type="submission" date="2018-06" db="EMBL/GenBank/DDBJ databases">
        <title>Chryseolinea flavus sp. nov., a member of the phylum Bacteroidetes isolated from soil.</title>
        <authorList>
            <person name="Li Y."/>
            <person name="Wang J."/>
        </authorList>
    </citation>
    <scope>NUCLEOTIDE SEQUENCE [LARGE SCALE GENOMIC DNA]</scope>
    <source>
        <strain evidence="1 2">SDU1-6</strain>
    </source>
</reference>
<comment type="caution">
    <text evidence="1">The sequence shown here is derived from an EMBL/GenBank/DDBJ whole genome shotgun (WGS) entry which is preliminary data.</text>
</comment>
<dbReference type="EMBL" id="QMFY01000019">
    <property type="protein sequence ID" value="RAV98313.1"/>
    <property type="molecule type" value="Genomic_DNA"/>
</dbReference>
<dbReference type="AlphaFoldDB" id="A0A364XW12"/>
<evidence type="ECO:0000313" key="2">
    <source>
        <dbReference type="Proteomes" id="UP000251889"/>
    </source>
</evidence>
<sequence length="81" mass="9729">MKYLDFLWALDILHRYCPKYHSNEIFMLADDILQWINNELPEDSSKLLYLKSCFDSPREAMMALWKEIMLFADSLGPLRRN</sequence>
<accession>A0A364XW12</accession>
<proteinExistence type="predicted"/>
<evidence type="ECO:0000313" key="1">
    <source>
        <dbReference type="EMBL" id="RAV98313.1"/>
    </source>
</evidence>
<dbReference type="Proteomes" id="UP000251889">
    <property type="component" value="Unassembled WGS sequence"/>
</dbReference>
<protein>
    <submittedName>
        <fullName evidence="1">Uncharacterized protein</fullName>
    </submittedName>
</protein>
<keyword evidence="2" id="KW-1185">Reference proteome</keyword>
<name>A0A364XW12_9BACT</name>
<gene>
    <name evidence="1" type="ORF">DQQ10_24505</name>
</gene>
<organism evidence="1 2">
    <name type="scientific">Pseudochryseolinea flava</name>
    <dbReference type="NCBI Taxonomy" id="2059302"/>
    <lineage>
        <taxon>Bacteria</taxon>
        <taxon>Pseudomonadati</taxon>
        <taxon>Bacteroidota</taxon>
        <taxon>Cytophagia</taxon>
        <taxon>Cytophagales</taxon>
        <taxon>Fulvivirgaceae</taxon>
        <taxon>Pseudochryseolinea</taxon>
    </lineage>
</organism>